<proteinExistence type="predicted"/>
<evidence type="ECO:0000313" key="1">
    <source>
        <dbReference type="EMBL" id="AHC13738.1"/>
    </source>
</evidence>
<sequence length="45" mass="5353">MKRLNGEQIIRDFSRIQTENTEHLHKVFPIHRPAPFASTYIQNFA</sequence>
<dbReference type="HOGENOM" id="CLU_3205075_0_0_12"/>
<dbReference type="Proteomes" id="UP000018680">
    <property type="component" value="Chromosome"/>
</dbReference>
<organism evidence="1 2">
    <name type="scientific">Salinispira pacifica</name>
    <dbReference type="NCBI Taxonomy" id="1307761"/>
    <lineage>
        <taxon>Bacteria</taxon>
        <taxon>Pseudomonadati</taxon>
        <taxon>Spirochaetota</taxon>
        <taxon>Spirochaetia</taxon>
        <taxon>Spirochaetales</taxon>
        <taxon>Spirochaetaceae</taxon>
        <taxon>Salinispira</taxon>
    </lineage>
</organism>
<accession>V5WD37</accession>
<gene>
    <name evidence="1" type="ORF">L21SP2_0298</name>
</gene>
<dbReference type="AlphaFoldDB" id="V5WD37"/>
<dbReference type="KEGG" id="slr:L21SP2_0298"/>
<dbReference type="EMBL" id="CP006939">
    <property type="protein sequence ID" value="AHC13738.1"/>
    <property type="molecule type" value="Genomic_DNA"/>
</dbReference>
<keyword evidence="2" id="KW-1185">Reference proteome</keyword>
<evidence type="ECO:0000313" key="2">
    <source>
        <dbReference type="Proteomes" id="UP000018680"/>
    </source>
</evidence>
<protein>
    <submittedName>
        <fullName evidence="1">Uncharacterized protein</fullName>
    </submittedName>
</protein>
<reference evidence="1 2" key="1">
    <citation type="journal article" date="2015" name="Stand. Genomic Sci.">
        <title>Complete genome sequence and description of Salinispira pacifica gen. nov., sp. nov., a novel spirochaete isolated form a hypersaline microbial mat.</title>
        <authorList>
            <person name="Ben Hania W."/>
            <person name="Joseph M."/>
            <person name="Schumann P."/>
            <person name="Bunk B."/>
            <person name="Fiebig A."/>
            <person name="Sproer C."/>
            <person name="Klenk H.P."/>
            <person name="Fardeau M.L."/>
            <person name="Spring S."/>
        </authorList>
    </citation>
    <scope>NUCLEOTIDE SEQUENCE [LARGE SCALE GENOMIC DNA]</scope>
    <source>
        <strain evidence="1 2">L21-RPul-D2</strain>
    </source>
</reference>
<name>V5WD37_9SPIO</name>